<feature type="compositionally biased region" description="Polar residues" evidence="1">
    <location>
        <begin position="27"/>
        <end position="39"/>
    </location>
</feature>
<name>A0A4Z2ELF7_9TELE</name>
<evidence type="ECO:0000313" key="2">
    <source>
        <dbReference type="EMBL" id="TNN29400.1"/>
    </source>
</evidence>
<feature type="region of interest" description="Disordered" evidence="1">
    <location>
        <begin position="22"/>
        <end position="106"/>
    </location>
</feature>
<evidence type="ECO:0000313" key="3">
    <source>
        <dbReference type="Proteomes" id="UP000314294"/>
    </source>
</evidence>
<accession>A0A4Z2ELF7</accession>
<feature type="compositionally biased region" description="Gly residues" evidence="1">
    <location>
        <begin position="79"/>
        <end position="89"/>
    </location>
</feature>
<sequence>MSVQSLQARLWREQWDIQRRWAERSSVDQQGPCTPQNHQPVARDAHGVSPSPRGQTGVLLESGLASLVPGVQTPEDRGTGGQGDRGTGGPEDRGTGGRSFCDWTSS</sequence>
<dbReference type="AlphaFoldDB" id="A0A4Z2ELF7"/>
<protein>
    <submittedName>
        <fullName evidence="2">Uncharacterized protein</fullName>
    </submittedName>
</protein>
<keyword evidence="3" id="KW-1185">Reference proteome</keyword>
<gene>
    <name evidence="2" type="ORF">EYF80_060452</name>
</gene>
<reference evidence="2 3" key="1">
    <citation type="submission" date="2019-03" db="EMBL/GenBank/DDBJ databases">
        <title>First draft genome of Liparis tanakae, snailfish: a comprehensive survey of snailfish specific genes.</title>
        <authorList>
            <person name="Kim W."/>
            <person name="Song I."/>
            <person name="Jeong J.-H."/>
            <person name="Kim D."/>
            <person name="Kim S."/>
            <person name="Ryu S."/>
            <person name="Song J.Y."/>
            <person name="Lee S.K."/>
        </authorList>
    </citation>
    <scope>NUCLEOTIDE SEQUENCE [LARGE SCALE GENOMIC DNA]</scope>
    <source>
        <tissue evidence="2">Muscle</tissue>
    </source>
</reference>
<evidence type="ECO:0000256" key="1">
    <source>
        <dbReference type="SAM" id="MobiDB-lite"/>
    </source>
</evidence>
<dbReference type="EMBL" id="SRLO01005709">
    <property type="protein sequence ID" value="TNN29400.1"/>
    <property type="molecule type" value="Genomic_DNA"/>
</dbReference>
<comment type="caution">
    <text evidence="2">The sequence shown here is derived from an EMBL/GenBank/DDBJ whole genome shotgun (WGS) entry which is preliminary data.</text>
</comment>
<dbReference type="Proteomes" id="UP000314294">
    <property type="component" value="Unassembled WGS sequence"/>
</dbReference>
<organism evidence="2 3">
    <name type="scientific">Liparis tanakae</name>
    <name type="common">Tanaka's snailfish</name>
    <dbReference type="NCBI Taxonomy" id="230148"/>
    <lineage>
        <taxon>Eukaryota</taxon>
        <taxon>Metazoa</taxon>
        <taxon>Chordata</taxon>
        <taxon>Craniata</taxon>
        <taxon>Vertebrata</taxon>
        <taxon>Euteleostomi</taxon>
        <taxon>Actinopterygii</taxon>
        <taxon>Neopterygii</taxon>
        <taxon>Teleostei</taxon>
        <taxon>Neoteleostei</taxon>
        <taxon>Acanthomorphata</taxon>
        <taxon>Eupercaria</taxon>
        <taxon>Perciformes</taxon>
        <taxon>Cottioidei</taxon>
        <taxon>Cottales</taxon>
        <taxon>Liparidae</taxon>
        <taxon>Liparis</taxon>
    </lineage>
</organism>
<proteinExistence type="predicted"/>